<evidence type="ECO:0000256" key="1">
    <source>
        <dbReference type="ARBA" id="ARBA00004141"/>
    </source>
</evidence>
<dbReference type="GO" id="GO:0015267">
    <property type="term" value="F:channel activity"/>
    <property type="evidence" value="ECO:0007669"/>
    <property type="project" value="InterPro"/>
</dbReference>
<evidence type="ECO:0000256" key="3">
    <source>
        <dbReference type="ARBA" id="ARBA00022692"/>
    </source>
</evidence>
<reference evidence="9 10" key="1">
    <citation type="submission" date="2020-07" db="EMBL/GenBank/DDBJ databases">
        <title>Sequencing the genomes of 1000 actinobacteria strains.</title>
        <authorList>
            <person name="Klenk H.-P."/>
        </authorList>
    </citation>
    <scope>NUCLEOTIDE SEQUENCE [LARGE SCALE GENOMIC DNA]</scope>
    <source>
        <strain evidence="9 10">DSM 15165</strain>
    </source>
</reference>
<keyword evidence="2 6" id="KW-0813">Transport</keyword>
<evidence type="ECO:0000313" key="9">
    <source>
        <dbReference type="EMBL" id="NYJ24815.1"/>
    </source>
</evidence>
<feature type="transmembrane region" description="Helical" evidence="8">
    <location>
        <begin position="88"/>
        <end position="109"/>
    </location>
</feature>
<keyword evidence="3 6" id="KW-0812">Transmembrane</keyword>
<dbReference type="EMBL" id="JACCFL010000001">
    <property type="protein sequence ID" value="NYJ24815.1"/>
    <property type="molecule type" value="Genomic_DNA"/>
</dbReference>
<comment type="subcellular location">
    <subcellularLocation>
        <location evidence="1">Membrane</location>
        <topology evidence="1">Multi-pass membrane protein</topology>
    </subcellularLocation>
</comment>
<dbReference type="InterPro" id="IPR034294">
    <property type="entry name" value="Aquaporin_transptr"/>
</dbReference>
<accession>A0A853D263</accession>
<dbReference type="Gene3D" id="1.20.1080.10">
    <property type="entry name" value="Glycerol uptake facilitator protein"/>
    <property type="match status" value="1"/>
</dbReference>
<dbReference type="InterPro" id="IPR000425">
    <property type="entry name" value="MIP"/>
</dbReference>
<dbReference type="PROSITE" id="PS00221">
    <property type="entry name" value="MIP"/>
    <property type="match status" value="1"/>
</dbReference>
<dbReference type="Proteomes" id="UP000578352">
    <property type="component" value="Unassembled WGS sequence"/>
</dbReference>
<dbReference type="GO" id="GO:0016020">
    <property type="term" value="C:membrane"/>
    <property type="evidence" value="ECO:0007669"/>
    <property type="project" value="UniProtKB-SubCell"/>
</dbReference>
<feature type="transmembrane region" description="Helical" evidence="8">
    <location>
        <begin position="248"/>
        <end position="269"/>
    </location>
</feature>
<feature type="compositionally biased region" description="Polar residues" evidence="7">
    <location>
        <begin position="1"/>
        <end position="10"/>
    </location>
</feature>
<evidence type="ECO:0000256" key="4">
    <source>
        <dbReference type="ARBA" id="ARBA00022989"/>
    </source>
</evidence>
<evidence type="ECO:0000256" key="2">
    <source>
        <dbReference type="ARBA" id="ARBA00022448"/>
    </source>
</evidence>
<dbReference type="PANTHER" id="PTHR45724:SF13">
    <property type="entry name" value="AQUAPORIN NIP1-1-RELATED"/>
    <property type="match status" value="1"/>
</dbReference>
<protein>
    <submittedName>
        <fullName evidence="9">Aquaporin Z</fullName>
    </submittedName>
</protein>
<dbReference type="RefSeq" id="WP_246312784.1">
    <property type="nucleotide sequence ID" value="NZ_BAABEH010000001.1"/>
</dbReference>
<sequence length="296" mass="30906">MSQAPDSQQAPGPRQERTQEDAVAARGIMADVVHGRLMHVPVSLEQSIEDFHDSSQEWRRLFSELLGTFFLVLVAAGGGMMGQAFPNTISRTAAVTAPALMVFAIILFMGKVSGAHLNPAVSVAFALRGDFPWSRVPGYILVQLAGASLAAWFLEGVTHVSAHYGSNYPATGFTSWDALLMETVLTFGLVSVILGTASGAQNLGIIGAFGVGAYIALAGLWGSPISGASMNPARTFGPDLVSGHWDAYWVYIVGPLAGAVIAVGAAFLLRGRGGGVAGSEAAQGGLMTQARFPEQE</sequence>
<organism evidence="9 10">
    <name type="scientific">Leifsonia shinshuensis</name>
    <dbReference type="NCBI Taxonomy" id="150026"/>
    <lineage>
        <taxon>Bacteria</taxon>
        <taxon>Bacillati</taxon>
        <taxon>Actinomycetota</taxon>
        <taxon>Actinomycetes</taxon>
        <taxon>Micrococcales</taxon>
        <taxon>Microbacteriaceae</taxon>
        <taxon>Leifsonia</taxon>
    </lineage>
</organism>
<keyword evidence="5 8" id="KW-0472">Membrane</keyword>
<comment type="caution">
    <text evidence="9">The sequence shown here is derived from an EMBL/GenBank/DDBJ whole genome shotgun (WGS) entry which is preliminary data.</text>
</comment>
<dbReference type="InterPro" id="IPR023271">
    <property type="entry name" value="Aquaporin-like"/>
</dbReference>
<gene>
    <name evidence="9" type="ORF">HNR13_003102</name>
</gene>
<feature type="transmembrane region" description="Helical" evidence="8">
    <location>
        <begin position="203"/>
        <end position="222"/>
    </location>
</feature>
<dbReference type="Pfam" id="PF00230">
    <property type="entry name" value="MIP"/>
    <property type="match status" value="1"/>
</dbReference>
<dbReference type="SUPFAM" id="SSF81338">
    <property type="entry name" value="Aquaporin-like"/>
    <property type="match status" value="1"/>
</dbReference>
<keyword evidence="4 8" id="KW-1133">Transmembrane helix</keyword>
<evidence type="ECO:0000313" key="10">
    <source>
        <dbReference type="Proteomes" id="UP000578352"/>
    </source>
</evidence>
<evidence type="ECO:0000256" key="5">
    <source>
        <dbReference type="ARBA" id="ARBA00023136"/>
    </source>
</evidence>
<feature type="transmembrane region" description="Helical" evidence="8">
    <location>
        <begin position="61"/>
        <end position="82"/>
    </location>
</feature>
<dbReference type="PANTHER" id="PTHR45724">
    <property type="entry name" value="AQUAPORIN NIP2-1"/>
    <property type="match status" value="1"/>
</dbReference>
<evidence type="ECO:0000256" key="8">
    <source>
        <dbReference type="SAM" id="Phobius"/>
    </source>
</evidence>
<feature type="transmembrane region" description="Helical" evidence="8">
    <location>
        <begin position="174"/>
        <end position="196"/>
    </location>
</feature>
<feature type="region of interest" description="Disordered" evidence="7">
    <location>
        <begin position="1"/>
        <end position="21"/>
    </location>
</feature>
<comment type="similarity">
    <text evidence="6">Belongs to the MIP/aquaporin (TC 1.A.8) family.</text>
</comment>
<dbReference type="InterPro" id="IPR022357">
    <property type="entry name" value="MIP_CS"/>
</dbReference>
<proteinExistence type="inferred from homology"/>
<dbReference type="PRINTS" id="PR00783">
    <property type="entry name" value="MINTRINSICP"/>
</dbReference>
<dbReference type="AlphaFoldDB" id="A0A853D263"/>
<evidence type="ECO:0000256" key="6">
    <source>
        <dbReference type="RuleBase" id="RU000477"/>
    </source>
</evidence>
<name>A0A853D263_9MICO</name>
<evidence type="ECO:0000256" key="7">
    <source>
        <dbReference type="SAM" id="MobiDB-lite"/>
    </source>
</evidence>
<feature type="transmembrane region" description="Helical" evidence="8">
    <location>
        <begin position="136"/>
        <end position="154"/>
    </location>
</feature>